<dbReference type="AlphaFoldDB" id="B6W5Q0"/>
<reference evidence="1 2" key="2">
    <citation type="submission" date="2008-10" db="EMBL/GenBank/DDBJ databases">
        <authorList>
            <person name="Fulton L."/>
            <person name="Clifton S."/>
            <person name="Fulton B."/>
            <person name="Xu J."/>
            <person name="Minx P."/>
            <person name="Pepin K.H."/>
            <person name="Johnson M."/>
            <person name="Thiruvilangam P."/>
            <person name="Bhonagiri V."/>
            <person name="Nash W.E."/>
            <person name="Mardis E.R."/>
            <person name="Wilson R.K."/>
        </authorList>
    </citation>
    <scope>NUCLEOTIDE SEQUENCE [LARGE SCALE GENOMIC DNA]</scope>
    <source>
        <strain evidence="1 2">DSM 17855</strain>
    </source>
</reference>
<reference evidence="1 2" key="1">
    <citation type="submission" date="2008-10" db="EMBL/GenBank/DDBJ databases">
        <title>Draft genome sequence of Bacteroides dorei (DSM 17855).</title>
        <authorList>
            <person name="Sudarsanam P."/>
            <person name="Ley R."/>
            <person name="Guruge J."/>
            <person name="Turnbaugh P.J."/>
            <person name="Mahowald M."/>
            <person name="Liep D."/>
            <person name="Gordon J."/>
        </authorList>
    </citation>
    <scope>NUCLEOTIDE SEQUENCE [LARGE SCALE GENOMIC DNA]</scope>
    <source>
        <strain evidence="1 2">DSM 17855</strain>
    </source>
</reference>
<accession>B6W5Q0</accession>
<organism evidence="1 2">
    <name type="scientific">Phocaeicola dorei DSM 17855</name>
    <dbReference type="NCBI Taxonomy" id="483217"/>
    <lineage>
        <taxon>Bacteria</taxon>
        <taxon>Pseudomonadati</taxon>
        <taxon>Bacteroidota</taxon>
        <taxon>Bacteroidia</taxon>
        <taxon>Bacteroidales</taxon>
        <taxon>Bacteroidaceae</taxon>
        <taxon>Phocaeicola</taxon>
    </lineage>
</organism>
<evidence type="ECO:0000313" key="1">
    <source>
        <dbReference type="EMBL" id="EEB22666.1"/>
    </source>
</evidence>
<dbReference type="Proteomes" id="UP000004849">
    <property type="component" value="Unassembled WGS sequence"/>
</dbReference>
<dbReference type="HOGENOM" id="CLU_188401_0_0_10"/>
<protein>
    <submittedName>
        <fullName evidence="1">Uncharacterized protein</fullName>
    </submittedName>
</protein>
<dbReference type="EMBL" id="ABWZ01000091">
    <property type="protein sequence ID" value="EEB22666.1"/>
    <property type="molecule type" value="Genomic_DNA"/>
</dbReference>
<evidence type="ECO:0000313" key="2">
    <source>
        <dbReference type="Proteomes" id="UP000004849"/>
    </source>
</evidence>
<name>B6W5Q0_9BACT</name>
<sequence>MIVQTEKIMIMEKYFIHSNELHLIDVDKIHQAVERIVDSLDMAAGSTCHFDLYKVVETYFKDLDKRREINCLLGIVDTEEELEEKMEGF</sequence>
<gene>
    <name evidence="1" type="ORF">BACDOR_04910</name>
</gene>
<proteinExistence type="predicted"/>